<sequence>MEISSFRTLIKLVRIHFKMWDRKCSI</sequence>
<dbReference type="HOGENOM" id="CLU_3417730_0_0_1"/>
<name>D7U5P8_VITVI</name>
<gene>
    <name evidence="1" type="ordered locus">VIT_15s0045g00480</name>
</gene>
<dbReference type="EMBL" id="FN596510">
    <property type="protein sequence ID" value="CBI38067.3"/>
    <property type="molecule type" value="Genomic_DNA"/>
</dbReference>
<accession>D7U5P8</accession>
<reference evidence="2" key="1">
    <citation type="journal article" date="2007" name="Nature">
        <title>The grapevine genome sequence suggests ancestral hexaploidization in major angiosperm phyla.</title>
        <authorList>
            <consortium name="The French-Italian Public Consortium for Grapevine Genome Characterization."/>
            <person name="Jaillon O."/>
            <person name="Aury J.-M."/>
            <person name="Noel B."/>
            <person name="Policriti A."/>
            <person name="Clepet C."/>
            <person name="Casagrande A."/>
            <person name="Choisne N."/>
            <person name="Aubourg S."/>
            <person name="Vitulo N."/>
            <person name="Jubin C."/>
            <person name="Vezzi A."/>
            <person name="Legeai F."/>
            <person name="Hugueney P."/>
            <person name="Dasilva C."/>
            <person name="Horner D."/>
            <person name="Mica E."/>
            <person name="Jublot D."/>
            <person name="Poulain J."/>
            <person name="Bruyere C."/>
            <person name="Billault A."/>
            <person name="Segurens B."/>
            <person name="Gouyvenoux M."/>
            <person name="Ugarte E."/>
            <person name="Cattonaro F."/>
            <person name="Anthouard V."/>
            <person name="Vico V."/>
            <person name="Del Fabbro C."/>
            <person name="Alaux M."/>
            <person name="Di Gaspero G."/>
            <person name="Dumas V."/>
            <person name="Felice N."/>
            <person name="Paillard S."/>
            <person name="Juman I."/>
            <person name="Moroldo M."/>
            <person name="Scalabrin S."/>
            <person name="Canaguier A."/>
            <person name="Le Clainche I."/>
            <person name="Malacrida G."/>
            <person name="Durand E."/>
            <person name="Pesole G."/>
            <person name="Laucou V."/>
            <person name="Chatelet P."/>
            <person name="Merdinoglu D."/>
            <person name="Delledonne M."/>
            <person name="Pezzotti M."/>
            <person name="Lecharny A."/>
            <person name="Scarpelli C."/>
            <person name="Artiguenave F."/>
            <person name="Pe M.E."/>
            <person name="Valle G."/>
            <person name="Morgante M."/>
            <person name="Caboche M."/>
            <person name="Adam-Blondon A.-F."/>
            <person name="Weissenbach J."/>
            <person name="Quetier F."/>
            <person name="Wincker P."/>
        </authorList>
    </citation>
    <scope>NUCLEOTIDE SEQUENCE [LARGE SCALE GENOMIC DNA]</scope>
    <source>
        <strain evidence="2">cv. Pinot noir / PN40024</strain>
    </source>
</reference>
<keyword evidence="2" id="KW-1185">Reference proteome</keyword>
<dbReference type="AlphaFoldDB" id="D7U5P8"/>
<protein>
    <submittedName>
        <fullName evidence="1">Uncharacterized protein</fullName>
    </submittedName>
</protein>
<dbReference type="PaxDb" id="29760-VIT_15s0045g00480.t01"/>
<evidence type="ECO:0000313" key="1">
    <source>
        <dbReference type="EMBL" id="CBI38067.3"/>
    </source>
</evidence>
<evidence type="ECO:0000313" key="2">
    <source>
        <dbReference type="Proteomes" id="UP000009183"/>
    </source>
</evidence>
<proteinExistence type="predicted"/>
<dbReference type="InParanoid" id="D7U5P8"/>
<dbReference type="Proteomes" id="UP000009183">
    <property type="component" value="Chromosome 15"/>
</dbReference>
<organism evidence="1 2">
    <name type="scientific">Vitis vinifera</name>
    <name type="common">Grape</name>
    <dbReference type="NCBI Taxonomy" id="29760"/>
    <lineage>
        <taxon>Eukaryota</taxon>
        <taxon>Viridiplantae</taxon>
        <taxon>Streptophyta</taxon>
        <taxon>Embryophyta</taxon>
        <taxon>Tracheophyta</taxon>
        <taxon>Spermatophyta</taxon>
        <taxon>Magnoliopsida</taxon>
        <taxon>eudicotyledons</taxon>
        <taxon>Gunneridae</taxon>
        <taxon>Pentapetalae</taxon>
        <taxon>rosids</taxon>
        <taxon>Vitales</taxon>
        <taxon>Vitaceae</taxon>
        <taxon>Viteae</taxon>
        <taxon>Vitis</taxon>
    </lineage>
</organism>